<dbReference type="EMBL" id="CAKMRJ010002223">
    <property type="protein sequence ID" value="CAH1427132.1"/>
    <property type="molecule type" value="Genomic_DNA"/>
</dbReference>
<accession>A0AAU9MKU5</accession>
<protein>
    <recommendedName>
        <fullName evidence="3">DUF4283 domain-containing protein</fullName>
    </recommendedName>
</protein>
<dbReference type="AlphaFoldDB" id="A0AAU9MKU5"/>
<reference evidence="1 2" key="1">
    <citation type="submission" date="2022-01" db="EMBL/GenBank/DDBJ databases">
        <authorList>
            <person name="Xiong W."/>
            <person name="Schranz E."/>
        </authorList>
    </citation>
    <scope>NUCLEOTIDE SEQUENCE [LARGE SCALE GENOMIC DNA]</scope>
</reference>
<evidence type="ECO:0000313" key="1">
    <source>
        <dbReference type="EMBL" id="CAH1427132.1"/>
    </source>
</evidence>
<comment type="caution">
    <text evidence="1">The sequence shown here is derived from an EMBL/GenBank/DDBJ whole genome shotgun (WGS) entry which is preliminary data.</text>
</comment>
<evidence type="ECO:0000313" key="2">
    <source>
        <dbReference type="Proteomes" id="UP001157418"/>
    </source>
</evidence>
<sequence length="125" mass="14164">MQRTLQVPSVKDVKMAEIQKLNVVKLVVPVDTNFSYVGPILKVMLDKVPSANGFIAIYKKIPKIGSWHVSVDLQEIFYVNVVTRKTGACGKRKVKVDEEVNVPKTKKERKIKIKVKPSIIDEDEM</sequence>
<organism evidence="1 2">
    <name type="scientific">Lactuca virosa</name>
    <dbReference type="NCBI Taxonomy" id="75947"/>
    <lineage>
        <taxon>Eukaryota</taxon>
        <taxon>Viridiplantae</taxon>
        <taxon>Streptophyta</taxon>
        <taxon>Embryophyta</taxon>
        <taxon>Tracheophyta</taxon>
        <taxon>Spermatophyta</taxon>
        <taxon>Magnoliopsida</taxon>
        <taxon>eudicotyledons</taxon>
        <taxon>Gunneridae</taxon>
        <taxon>Pentapetalae</taxon>
        <taxon>asterids</taxon>
        <taxon>campanulids</taxon>
        <taxon>Asterales</taxon>
        <taxon>Asteraceae</taxon>
        <taxon>Cichorioideae</taxon>
        <taxon>Cichorieae</taxon>
        <taxon>Lactucinae</taxon>
        <taxon>Lactuca</taxon>
    </lineage>
</organism>
<proteinExistence type="predicted"/>
<keyword evidence="2" id="KW-1185">Reference proteome</keyword>
<name>A0AAU9MKU5_9ASTR</name>
<evidence type="ECO:0008006" key="3">
    <source>
        <dbReference type="Google" id="ProtNLM"/>
    </source>
</evidence>
<dbReference type="Proteomes" id="UP001157418">
    <property type="component" value="Unassembled WGS sequence"/>
</dbReference>
<gene>
    <name evidence="1" type="ORF">LVIROSA_LOCUS14162</name>
</gene>